<accession>A0A193LC93</accession>
<reference evidence="1 2" key="1">
    <citation type="submission" date="2016-06" db="EMBL/GenBank/DDBJ databases">
        <title>Complete genome sequence of a deep-branching marine Gamma Proteobacterium Woeseia oceani type strain XK5.</title>
        <authorList>
            <person name="Mu D."/>
            <person name="Du Z."/>
        </authorList>
    </citation>
    <scope>NUCLEOTIDE SEQUENCE [LARGE SCALE GENOMIC DNA]</scope>
    <source>
        <strain evidence="1 2">XK5</strain>
    </source>
</reference>
<dbReference type="STRING" id="1548547.BA177_01620"/>
<proteinExistence type="predicted"/>
<gene>
    <name evidence="1" type="ORF">BA177_01620</name>
</gene>
<keyword evidence="2" id="KW-1185">Reference proteome</keyword>
<sequence length="84" mass="9243">MSDAGFYGTQPLAVRLVHRIRRCAGNNEFRRNARRAAFDFSADRAAALRSSIHVIGWKRLVATAAEPALTQDGAISHPLGRAWP</sequence>
<dbReference type="Proteomes" id="UP000092695">
    <property type="component" value="Chromosome"/>
</dbReference>
<dbReference type="AlphaFoldDB" id="A0A193LC93"/>
<evidence type="ECO:0000313" key="2">
    <source>
        <dbReference type="Proteomes" id="UP000092695"/>
    </source>
</evidence>
<dbReference type="KEGG" id="woc:BA177_01620"/>
<protein>
    <submittedName>
        <fullName evidence="1">Uncharacterized protein</fullName>
    </submittedName>
</protein>
<name>A0A193LC93_9GAMM</name>
<organism evidence="1 2">
    <name type="scientific">Woeseia oceani</name>
    <dbReference type="NCBI Taxonomy" id="1548547"/>
    <lineage>
        <taxon>Bacteria</taxon>
        <taxon>Pseudomonadati</taxon>
        <taxon>Pseudomonadota</taxon>
        <taxon>Gammaproteobacteria</taxon>
        <taxon>Woeseiales</taxon>
        <taxon>Woeseiaceae</taxon>
        <taxon>Woeseia</taxon>
    </lineage>
</organism>
<dbReference type="EMBL" id="CP016268">
    <property type="protein sequence ID" value="ANO50088.1"/>
    <property type="molecule type" value="Genomic_DNA"/>
</dbReference>
<evidence type="ECO:0000313" key="1">
    <source>
        <dbReference type="EMBL" id="ANO50088.1"/>
    </source>
</evidence>